<evidence type="ECO:0000256" key="3">
    <source>
        <dbReference type="ARBA" id="ARBA00023274"/>
    </source>
</evidence>
<dbReference type="PANTHER" id="PTHR31153">
    <property type="entry name" value="CALMODULIN CALCIUM-DEPENDENT NAD KINASE"/>
    <property type="match status" value="1"/>
</dbReference>
<dbReference type="NCBIfam" id="NF003121">
    <property type="entry name" value="PRK04038.1"/>
    <property type="match status" value="1"/>
</dbReference>
<dbReference type="Gene3D" id="3.40.50.300">
    <property type="entry name" value="P-loop containing nucleotide triphosphate hydrolases"/>
    <property type="match status" value="1"/>
</dbReference>
<dbReference type="FunFam" id="3.30.860.10:FF:000002">
    <property type="entry name" value="40S ribosomal protein S15"/>
    <property type="match status" value="1"/>
</dbReference>
<dbReference type="PRINTS" id="PR00975">
    <property type="entry name" value="RIBOSOMALS19"/>
</dbReference>
<accession>A0A6A3CWE3</accession>
<keyword evidence="5" id="KW-0812">Transmembrane</keyword>
<evidence type="ECO:0000256" key="5">
    <source>
        <dbReference type="SAM" id="Phobius"/>
    </source>
</evidence>
<dbReference type="GO" id="GO:0015935">
    <property type="term" value="C:small ribosomal subunit"/>
    <property type="evidence" value="ECO:0007669"/>
    <property type="project" value="InterPro"/>
</dbReference>
<dbReference type="Gene3D" id="3.30.860.10">
    <property type="entry name" value="30s Ribosomal Protein S19, Chain A"/>
    <property type="match status" value="1"/>
</dbReference>
<reference evidence="6" key="1">
    <citation type="submission" date="2019-09" db="EMBL/GenBank/DDBJ databases">
        <title>Draft genome information of white flower Hibiscus syriacus.</title>
        <authorList>
            <person name="Kim Y.-M."/>
        </authorList>
    </citation>
    <scope>NUCLEOTIDE SEQUENCE [LARGE SCALE GENOMIC DNA]</scope>
    <source>
        <strain evidence="6">YM2019G1</strain>
    </source>
</reference>
<dbReference type="InterPro" id="IPR002222">
    <property type="entry name" value="Ribosomal_uS19"/>
</dbReference>
<dbReference type="GO" id="GO:0003723">
    <property type="term" value="F:RNA binding"/>
    <property type="evidence" value="ECO:0007669"/>
    <property type="project" value="InterPro"/>
</dbReference>
<dbReference type="InterPro" id="IPR044802">
    <property type="entry name" value="NADKc-like"/>
</dbReference>
<comment type="caution">
    <text evidence="6">The sequence shown here is derived from an EMBL/GenBank/DDBJ whole genome shotgun (WGS) entry which is preliminary data.</text>
</comment>
<evidence type="ECO:0000313" key="7">
    <source>
        <dbReference type="Proteomes" id="UP000436088"/>
    </source>
</evidence>
<keyword evidence="2 4" id="KW-0689">Ribosomal protein</keyword>
<keyword evidence="5" id="KW-1133">Transmembrane helix</keyword>
<dbReference type="EMBL" id="VEPZ02000194">
    <property type="protein sequence ID" value="KAE8731531.1"/>
    <property type="molecule type" value="Genomic_DNA"/>
</dbReference>
<dbReference type="Pfam" id="PF00203">
    <property type="entry name" value="Ribosomal_S19"/>
    <property type="match status" value="1"/>
</dbReference>
<protein>
    <submittedName>
        <fullName evidence="6">40S ribosomal protein S15</fullName>
    </submittedName>
</protein>
<comment type="similarity">
    <text evidence="1 4">Belongs to the universal ribosomal protein uS19 family.</text>
</comment>
<dbReference type="Proteomes" id="UP000436088">
    <property type="component" value="Unassembled WGS sequence"/>
</dbReference>
<organism evidence="6 7">
    <name type="scientific">Hibiscus syriacus</name>
    <name type="common">Rose of Sharon</name>
    <dbReference type="NCBI Taxonomy" id="106335"/>
    <lineage>
        <taxon>Eukaryota</taxon>
        <taxon>Viridiplantae</taxon>
        <taxon>Streptophyta</taxon>
        <taxon>Embryophyta</taxon>
        <taxon>Tracheophyta</taxon>
        <taxon>Spermatophyta</taxon>
        <taxon>Magnoliopsida</taxon>
        <taxon>eudicotyledons</taxon>
        <taxon>Gunneridae</taxon>
        <taxon>Pentapetalae</taxon>
        <taxon>rosids</taxon>
        <taxon>malvids</taxon>
        <taxon>Malvales</taxon>
        <taxon>Malvaceae</taxon>
        <taxon>Malvoideae</taxon>
        <taxon>Hibiscus</taxon>
    </lineage>
</organism>
<dbReference type="PROSITE" id="PS00323">
    <property type="entry name" value="RIBOSOMAL_S19"/>
    <property type="match status" value="1"/>
</dbReference>
<evidence type="ECO:0000256" key="2">
    <source>
        <dbReference type="ARBA" id="ARBA00022980"/>
    </source>
</evidence>
<dbReference type="InterPro" id="IPR020934">
    <property type="entry name" value="Ribosomal_uS19_CS"/>
</dbReference>
<dbReference type="GO" id="GO:0006412">
    <property type="term" value="P:translation"/>
    <property type="evidence" value="ECO:0007669"/>
    <property type="project" value="InterPro"/>
</dbReference>
<keyword evidence="7" id="KW-1185">Reference proteome</keyword>
<dbReference type="InterPro" id="IPR005713">
    <property type="entry name" value="Ribosomal_uS19_euk/arc"/>
</dbReference>
<evidence type="ECO:0000256" key="4">
    <source>
        <dbReference type="RuleBase" id="RU003485"/>
    </source>
</evidence>
<dbReference type="PANTHER" id="PTHR31153:SF1">
    <property type="entry name" value="CALMODULIN CALCIUM-DEPENDENT NAD KINASE"/>
    <property type="match status" value="1"/>
</dbReference>
<dbReference type="AlphaFoldDB" id="A0A6A3CWE3"/>
<dbReference type="NCBIfam" id="TIGR01025">
    <property type="entry name" value="uS19_arch"/>
    <property type="match status" value="1"/>
</dbReference>
<sequence length="557" mass="62925">MNHIHGGVRAIIIRILAASVIGAAAITATNYCRRKRKSVEDHQSLQCKLAENYVKKPKEFEVKMLDYFAEEPEVEVLYVKLMEQFERCIHSYFAFHWNQAPNMISQGDKGLEGGKGVLDVGGGDESDETCLRRGKVYGRDGAGGPQPAEPRAVAYRRGSFWADAAANAVVVEADAFKETDVIFRALSSRGHHHDMLPKSELVHQSSIEAASSLLVTALNEGRDLIMDGTLSWDPFVKQTINMARNVHKHRYRKGVGYKVDEDDTINEKYWEQINEDNDHQTHRKPYRIELVGVVCDAYLAVVRGISARLYCTNALRGPPKLIGWKDGDNKLLIDPDDIQWLSNVSKLNPEANCVYELYEQDHSPVVMPGSVWKDVFCPLKDHLSNWSSNHIFKESKNNNCDTSTIYADLETEAAPAGVPKKRTFKKFSFRGVDLDSLLDMSTDELVKLFPARARRRFQRGLKRKPMALIKKLRKAKREAPPGEKPEPVRTHLRNMIIVPEMIGSIIGVYNGKTFNQVEIKPEMISHYLAEFSISYKPVKHGRPGIGATHSSRFIPLK</sequence>
<keyword evidence="5" id="KW-0472">Membrane</keyword>
<proteinExistence type="inferred from homology"/>
<name>A0A6A3CWE3_HIBSY</name>
<feature type="transmembrane region" description="Helical" evidence="5">
    <location>
        <begin position="12"/>
        <end position="31"/>
    </location>
</feature>
<keyword evidence="3 4" id="KW-0687">Ribonucleoprotein</keyword>
<evidence type="ECO:0000313" key="6">
    <source>
        <dbReference type="EMBL" id="KAE8731531.1"/>
    </source>
</evidence>
<dbReference type="SUPFAM" id="SSF54570">
    <property type="entry name" value="Ribosomal protein S19"/>
    <property type="match status" value="1"/>
</dbReference>
<dbReference type="InterPro" id="IPR023575">
    <property type="entry name" value="Ribosomal_uS19_SF"/>
</dbReference>
<dbReference type="GO" id="GO:0003735">
    <property type="term" value="F:structural constituent of ribosome"/>
    <property type="evidence" value="ECO:0007669"/>
    <property type="project" value="InterPro"/>
</dbReference>
<dbReference type="HAMAP" id="MF_00531">
    <property type="entry name" value="Ribosomal_uS19"/>
    <property type="match status" value="1"/>
</dbReference>
<dbReference type="InterPro" id="IPR027417">
    <property type="entry name" value="P-loop_NTPase"/>
</dbReference>
<gene>
    <name evidence="6" type="ORF">F3Y22_tig00002799pilonHSYRG00074</name>
</gene>
<evidence type="ECO:0000256" key="1">
    <source>
        <dbReference type="ARBA" id="ARBA00007345"/>
    </source>
</evidence>